<comment type="domain">
    <text evidence="7">The transmembrane domain is a dimerization domain.</text>
</comment>
<dbReference type="NCBIfam" id="NF006948">
    <property type="entry name" value="PRK09430.1"/>
    <property type="match status" value="1"/>
</dbReference>
<evidence type="ECO:0000313" key="11">
    <source>
        <dbReference type="Proteomes" id="UP000185999"/>
    </source>
</evidence>
<comment type="subcellular location">
    <subcellularLocation>
        <location evidence="7">Cell inner membrane</location>
        <topology evidence="7">Single-pass type III membrane protein</topology>
    </subcellularLocation>
</comment>
<reference evidence="11" key="1">
    <citation type="submission" date="2017-01" db="EMBL/GenBank/DDBJ databases">
        <authorList>
            <person name="Varghese N."/>
            <person name="Submissions S."/>
        </authorList>
    </citation>
    <scope>NUCLEOTIDE SEQUENCE [LARGE SCALE GENOMIC DNA]</scope>
    <source>
        <strain evidence="11">DSM 22306</strain>
    </source>
</reference>
<feature type="topological domain" description="Cytoplasmic" evidence="7">
    <location>
        <begin position="48"/>
        <end position="281"/>
    </location>
</feature>
<sequence>MAFDAQAAGQSIGASLRKYRNGIIIGALVGLMSGGLWGLIFGGAVGGFISKTLSNLLTGKHSPQAAFFRATFAVMGKVAKADGRVTEDEIQFARDVMARMNLSDERKREAMGYFSQGKEADFNIADVLMPLSRVIQSQASVKIMFIEIQLQIAMADGQLSPEELAVVQEACTLLRMSGIEMAALMSRMQAQQAFQEQSYRQHQHFQPASELGLLKEAYGVLGVKDSDTEAVVKKAYRRLMSQHHPDKLVAKGLPPEMMQLAKEKTQEIQAAYDRVKTSRKN</sequence>
<gene>
    <name evidence="7" type="primary">djlA</name>
    <name evidence="10" type="ORF">SAMN05421760_1011008</name>
</gene>
<dbReference type="InterPro" id="IPR029024">
    <property type="entry name" value="TerB-like"/>
</dbReference>
<dbReference type="InterPro" id="IPR050817">
    <property type="entry name" value="DjlA_DnaK_co-chaperone"/>
</dbReference>
<dbReference type="InterPro" id="IPR036869">
    <property type="entry name" value="J_dom_sf"/>
</dbReference>
<comment type="subunit">
    <text evidence="7">Homodimer.</text>
</comment>
<dbReference type="RefSeq" id="WP_054343133.1">
    <property type="nucleotide sequence ID" value="NZ_FTOE01000001.1"/>
</dbReference>
<dbReference type="PRINTS" id="PR00625">
    <property type="entry name" value="JDOMAIN"/>
</dbReference>
<dbReference type="Pfam" id="PF05099">
    <property type="entry name" value="TerB"/>
    <property type="match status" value="1"/>
</dbReference>
<dbReference type="InterPro" id="IPR007791">
    <property type="entry name" value="DjlA_N"/>
</dbReference>
<dbReference type="GO" id="GO:0005886">
    <property type="term" value="C:plasma membrane"/>
    <property type="evidence" value="ECO:0007669"/>
    <property type="project" value="UniProtKB-SubCell"/>
</dbReference>
<keyword evidence="3 7" id="KW-0812">Transmembrane</keyword>
<comment type="function">
    <text evidence="7">Regulatory DnaK co-chaperone. Direct interaction between DnaK and DjlA is needed for the induction of the wcaABCDE operon, involved in the synthesis of a colanic acid polysaccharide capsule, possibly through activation of the RcsB/RcsC phosphotransfer signaling pathway. The colanic acid capsule may help the bacterium survive conditions outside the host.</text>
</comment>
<evidence type="ECO:0000256" key="4">
    <source>
        <dbReference type="ARBA" id="ARBA00022989"/>
    </source>
</evidence>
<evidence type="ECO:0000256" key="8">
    <source>
        <dbReference type="SAM" id="Phobius"/>
    </source>
</evidence>
<keyword evidence="5 7" id="KW-0472">Membrane</keyword>
<dbReference type="AlphaFoldDB" id="A0A1N7JDS3"/>
<accession>A0A1N7JDS3</accession>
<proteinExistence type="inferred from homology"/>
<keyword evidence="4 7" id="KW-1133">Transmembrane helix</keyword>
<keyword evidence="6 7" id="KW-0143">Chaperone</keyword>
<evidence type="ECO:0000256" key="5">
    <source>
        <dbReference type="ARBA" id="ARBA00023136"/>
    </source>
</evidence>
<evidence type="ECO:0000256" key="1">
    <source>
        <dbReference type="ARBA" id="ARBA00022475"/>
    </source>
</evidence>
<dbReference type="SUPFAM" id="SSF158682">
    <property type="entry name" value="TerB-like"/>
    <property type="match status" value="1"/>
</dbReference>
<evidence type="ECO:0000256" key="6">
    <source>
        <dbReference type="ARBA" id="ARBA00023186"/>
    </source>
</evidence>
<dbReference type="InterPro" id="IPR001623">
    <property type="entry name" value="DnaJ_domain"/>
</dbReference>
<dbReference type="SUPFAM" id="SSF46565">
    <property type="entry name" value="Chaperone J-domain"/>
    <property type="match status" value="1"/>
</dbReference>
<dbReference type="SMART" id="SM00271">
    <property type="entry name" value="DnaJ"/>
    <property type="match status" value="1"/>
</dbReference>
<feature type="domain" description="J" evidence="9">
    <location>
        <begin position="216"/>
        <end position="280"/>
    </location>
</feature>
<feature type="transmembrane region" description="Helical" evidence="8">
    <location>
        <begin position="23"/>
        <end position="49"/>
    </location>
</feature>
<dbReference type="Gene3D" id="1.10.3680.10">
    <property type="entry name" value="TerB-like"/>
    <property type="match status" value="1"/>
</dbReference>
<keyword evidence="1 7" id="KW-1003">Cell membrane</keyword>
<dbReference type="GO" id="GO:0051087">
    <property type="term" value="F:protein-folding chaperone binding"/>
    <property type="evidence" value="ECO:0007669"/>
    <property type="project" value="InterPro"/>
</dbReference>
<evidence type="ECO:0000256" key="3">
    <source>
        <dbReference type="ARBA" id="ARBA00022692"/>
    </source>
</evidence>
<dbReference type="PROSITE" id="PS50076">
    <property type="entry name" value="DNAJ_2"/>
    <property type="match status" value="1"/>
</dbReference>
<feature type="topological domain" description="Periplasmic" evidence="7">
    <location>
        <begin position="1"/>
        <end position="23"/>
    </location>
</feature>
<dbReference type="HAMAP" id="MF_01153">
    <property type="entry name" value="DjlA"/>
    <property type="match status" value="1"/>
</dbReference>
<evidence type="ECO:0000256" key="7">
    <source>
        <dbReference type="HAMAP-Rule" id="MF_01153"/>
    </source>
</evidence>
<keyword evidence="11" id="KW-1185">Reference proteome</keyword>
<dbReference type="InterPro" id="IPR023749">
    <property type="entry name" value="DjlA"/>
</dbReference>
<dbReference type="CDD" id="cd07316">
    <property type="entry name" value="terB_like_DjlA"/>
    <property type="match status" value="1"/>
</dbReference>
<dbReference type="Gene3D" id="1.10.287.110">
    <property type="entry name" value="DnaJ domain"/>
    <property type="match status" value="1"/>
</dbReference>
<name>A0A1N7JDS3_9GAMM</name>
<dbReference type="STRING" id="619304.SAMN05421760_1011008"/>
<dbReference type="Proteomes" id="UP000185999">
    <property type="component" value="Unassembled WGS sequence"/>
</dbReference>
<protein>
    <recommendedName>
        <fullName evidence="7">Co-chaperone protein DjlA</fullName>
    </recommendedName>
</protein>
<dbReference type="CDD" id="cd06257">
    <property type="entry name" value="DnaJ"/>
    <property type="match status" value="1"/>
</dbReference>
<dbReference type="PANTHER" id="PTHR24074">
    <property type="entry name" value="CO-CHAPERONE PROTEIN DJLA"/>
    <property type="match status" value="1"/>
</dbReference>
<dbReference type="OrthoDB" id="9782583at2"/>
<keyword evidence="2 7" id="KW-0997">Cell inner membrane</keyword>
<dbReference type="EMBL" id="FTOE01000001">
    <property type="protein sequence ID" value="SIS47513.1"/>
    <property type="molecule type" value="Genomic_DNA"/>
</dbReference>
<evidence type="ECO:0000256" key="2">
    <source>
        <dbReference type="ARBA" id="ARBA00022519"/>
    </source>
</evidence>
<dbReference type="Pfam" id="PF00226">
    <property type="entry name" value="DnaJ"/>
    <property type="match status" value="1"/>
</dbReference>
<organism evidence="10 11">
    <name type="scientific">Neptunomonas antarctica</name>
    <dbReference type="NCBI Taxonomy" id="619304"/>
    <lineage>
        <taxon>Bacteria</taxon>
        <taxon>Pseudomonadati</taxon>
        <taxon>Pseudomonadota</taxon>
        <taxon>Gammaproteobacteria</taxon>
        <taxon>Oceanospirillales</taxon>
        <taxon>Oceanospirillaceae</taxon>
        <taxon>Neptunomonas</taxon>
    </lineage>
</organism>
<evidence type="ECO:0000313" key="10">
    <source>
        <dbReference type="EMBL" id="SIS47513.1"/>
    </source>
</evidence>
<evidence type="ECO:0000259" key="9">
    <source>
        <dbReference type="PROSITE" id="PS50076"/>
    </source>
</evidence>